<dbReference type="AlphaFoldDB" id="A0A1H4IUE5"/>
<dbReference type="Pfam" id="PF12680">
    <property type="entry name" value="SnoaL_2"/>
    <property type="match status" value="1"/>
</dbReference>
<dbReference type="RefSeq" id="WP_073358017.1">
    <property type="nucleotide sequence ID" value="NZ_FNTL01000002.1"/>
</dbReference>
<organism evidence="2 3">
    <name type="scientific">Rhodococcus jostii</name>
    <dbReference type="NCBI Taxonomy" id="132919"/>
    <lineage>
        <taxon>Bacteria</taxon>
        <taxon>Bacillati</taxon>
        <taxon>Actinomycetota</taxon>
        <taxon>Actinomycetes</taxon>
        <taxon>Mycobacteriales</taxon>
        <taxon>Nocardiaceae</taxon>
        <taxon>Rhodococcus</taxon>
    </lineage>
</organism>
<accession>A0A1H4IUE5</accession>
<evidence type="ECO:0000259" key="1">
    <source>
        <dbReference type="Pfam" id="PF12680"/>
    </source>
</evidence>
<gene>
    <name evidence="2" type="ORF">SAMN04490220_0532</name>
</gene>
<evidence type="ECO:0000313" key="3">
    <source>
        <dbReference type="Proteomes" id="UP000183407"/>
    </source>
</evidence>
<evidence type="ECO:0000313" key="2">
    <source>
        <dbReference type="EMBL" id="SEB37679.1"/>
    </source>
</evidence>
<dbReference type="SUPFAM" id="SSF54427">
    <property type="entry name" value="NTF2-like"/>
    <property type="match status" value="1"/>
</dbReference>
<dbReference type="EMBL" id="FNTL01000002">
    <property type="protein sequence ID" value="SEB37679.1"/>
    <property type="molecule type" value="Genomic_DNA"/>
</dbReference>
<dbReference type="GO" id="GO:0016853">
    <property type="term" value="F:isomerase activity"/>
    <property type="evidence" value="ECO:0007669"/>
    <property type="project" value="UniProtKB-KW"/>
</dbReference>
<dbReference type="InterPro" id="IPR032710">
    <property type="entry name" value="NTF2-like_dom_sf"/>
</dbReference>
<protein>
    <submittedName>
        <fullName evidence="2">Ketosteroid isomerase-related protein</fullName>
    </submittedName>
</protein>
<dbReference type="OrthoDB" id="672913at2"/>
<name>A0A1H4IUE5_RHOJO</name>
<dbReference type="Gene3D" id="3.10.450.50">
    <property type="match status" value="1"/>
</dbReference>
<proteinExistence type="predicted"/>
<feature type="domain" description="SnoaL-like" evidence="1">
    <location>
        <begin position="20"/>
        <end position="139"/>
    </location>
</feature>
<dbReference type="InterPro" id="IPR037401">
    <property type="entry name" value="SnoaL-like"/>
</dbReference>
<keyword evidence="2" id="KW-0413">Isomerase</keyword>
<sequence length="160" mass="17367">MSSASVIVSSRTAAQNAAVVTEFFDRYRAHDVDGMVDLCTINADFSYPPFEVWGKQRVLRGDGKVGTVGKPIWTGLITAFPNLSNVVHSVDANDEGDVVVQVDIGGTQQQPWGLVLPAGKTFSEPHIFLFRLNSDGLIESVTGYWNNAGISQQLGHMEVD</sequence>
<dbReference type="Proteomes" id="UP000183407">
    <property type="component" value="Unassembled WGS sequence"/>
</dbReference>
<reference evidence="3" key="1">
    <citation type="submission" date="2016-10" db="EMBL/GenBank/DDBJ databases">
        <authorList>
            <person name="Varghese N."/>
        </authorList>
    </citation>
    <scope>NUCLEOTIDE SEQUENCE [LARGE SCALE GENOMIC DNA]</scope>
    <source>
        <strain evidence="3">DSM 44719</strain>
    </source>
</reference>